<keyword evidence="4" id="KW-0479">Metal-binding</keyword>
<accession>A0A2H3L2L9</accession>
<dbReference type="Pfam" id="PF07282">
    <property type="entry name" value="Cas12f1-like_TNB"/>
    <property type="match status" value="1"/>
</dbReference>
<keyword evidence="5" id="KW-0862">Zinc</keyword>
<evidence type="ECO:0000256" key="1">
    <source>
        <dbReference type="ARBA" id="ARBA00008761"/>
    </source>
</evidence>
<keyword evidence="12" id="KW-1185">Reference proteome</keyword>
<feature type="domain" description="Transposase putative helix-turn-helix" evidence="10">
    <location>
        <begin position="1"/>
        <end position="45"/>
    </location>
</feature>
<proteinExistence type="inferred from homology"/>
<evidence type="ECO:0000259" key="10">
    <source>
        <dbReference type="Pfam" id="PF12323"/>
    </source>
</evidence>
<feature type="domain" description="Cas12f1-like TNB" evidence="9">
    <location>
        <begin position="293"/>
        <end position="358"/>
    </location>
</feature>
<organism evidence="11 12">
    <name type="scientific">Candidatus Chloroploca asiatica</name>
    <dbReference type="NCBI Taxonomy" id="1506545"/>
    <lineage>
        <taxon>Bacteria</taxon>
        <taxon>Bacillati</taxon>
        <taxon>Chloroflexota</taxon>
        <taxon>Chloroflexia</taxon>
        <taxon>Chloroflexales</taxon>
        <taxon>Chloroflexineae</taxon>
        <taxon>Oscillochloridaceae</taxon>
        <taxon>Candidatus Chloroploca</taxon>
    </lineage>
</organism>
<dbReference type="Pfam" id="PF01385">
    <property type="entry name" value="OrfB_IS605"/>
    <property type="match status" value="1"/>
</dbReference>
<evidence type="ECO:0000256" key="5">
    <source>
        <dbReference type="ARBA" id="ARBA00022833"/>
    </source>
</evidence>
<dbReference type="NCBIfam" id="NF040570">
    <property type="entry name" value="guided_TnpB"/>
    <property type="match status" value="1"/>
</dbReference>
<dbReference type="RefSeq" id="WP_097652855.1">
    <property type="nucleotide sequence ID" value="NZ_LYXE01000086.1"/>
</dbReference>
<gene>
    <name evidence="11" type="ORF">A9Q02_14210</name>
</gene>
<comment type="caution">
    <text evidence="11">The sequence shown here is derived from an EMBL/GenBank/DDBJ whole genome shotgun (WGS) entry which is preliminary data.</text>
</comment>
<evidence type="ECO:0000259" key="8">
    <source>
        <dbReference type="Pfam" id="PF01385"/>
    </source>
</evidence>
<dbReference type="GO" id="GO:0003677">
    <property type="term" value="F:DNA binding"/>
    <property type="evidence" value="ECO:0007669"/>
    <property type="project" value="UniProtKB-KW"/>
</dbReference>
<dbReference type="PANTHER" id="PTHR30405:SF25">
    <property type="entry name" value="RNA-GUIDED DNA ENDONUCLEASE INSQ-RELATED"/>
    <property type="match status" value="1"/>
</dbReference>
<evidence type="ECO:0000256" key="3">
    <source>
        <dbReference type="ARBA" id="ARBA00022578"/>
    </source>
</evidence>
<keyword evidence="3" id="KW-0815">Transposition</keyword>
<protein>
    <submittedName>
        <fullName evidence="11">Transposase</fullName>
    </submittedName>
</protein>
<dbReference type="PANTHER" id="PTHR30405">
    <property type="entry name" value="TRANSPOSASE"/>
    <property type="match status" value="1"/>
</dbReference>
<sequence length="368" mass="42324">MRKSFKYRIYLTNGQRRILEQQLEECRWVYNETLAERKRAYEERGESLRLYDTQMMLPVWKMTRPSLTLVHSQVLQNVNIRVDLAFQAFFRRVKAGENPGYPRFKSFGRYDSITYPQYGNGVRLDGERLILSKVGAVHVVLHRPVEGAPKTVTLQRSPTGKWYACFSCETEANKLHPVDKIVGIDVGLASFLTTSSGGTVPNPRFYRKDEADLARVQQRLSDAKNQQDWVAYRKRKRAVAHIHERIANRRTDFAHKLSRVMVNTYQVIALEDLAPLEMGRSRGMRKSIRDVAWSQFVSMTCVKAEEAGRTVVLVDPAYTSQRCSSCGERVKKTLSDRTHACPHCGLVLDRDHNAALNILHRGLQQLRL</sequence>
<name>A0A2H3L2L9_9CHLR</name>
<dbReference type="Proteomes" id="UP000220922">
    <property type="component" value="Unassembled WGS sequence"/>
</dbReference>
<evidence type="ECO:0000256" key="2">
    <source>
        <dbReference type="ARBA" id="ARBA00011044"/>
    </source>
</evidence>
<dbReference type="Pfam" id="PF12323">
    <property type="entry name" value="HTH_OrfB_IS605"/>
    <property type="match status" value="1"/>
</dbReference>
<comment type="similarity">
    <text evidence="1">In the C-terminal section; belongs to the transposase 35 family.</text>
</comment>
<dbReference type="OrthoDB" id="9790532at2"/>
<evidence type="ECO:0000256" key="4">
    <source>
        <dbReference type="ARBA" id="ARBA00022723"/>
    </source>
</evidence>
<keyword evidence="6" id="KW-0238">DNA-binding</keyword>
<evidence type="ECO:0000256" key="6">
    <source>
        <dbReference type="ARBA" id="ARBA00023125"/>
    </source>
</evidence>
<dbReference type="InterPro" id="IPR051399">
    <property type="entry name" value="RNA-guided_DNA_endo/Transpos"/>
</dbReference>
<dbReference type="InterPro" id="IPR010095">
    <property type="entry name" value="Cas12f1-like_TNB"/>
</dbReference>
<dbReference type="InterPro" id="IPR001959">
    <property type="entry name" value="Transposase"/>
</dbReference>
<dbReference type="EMBL" id="LYXE01000086">
    <property type="protein sequence ID" value="PDV98999.1"/>
    <property type="molecule type" value="Genomic_DNA"/>
</dbReference>
<reference evidence="11 12" key="1">
    <citation type="submission" date="2016-05" db="EMBL/GenBank/DDBJ databases">
        <authorList>
            <person name="Lavstsen T."/>
            <person name="Jespersen J.S."/>
        </authorList>
    </citation>
    <scope>NUCLEOTIDE SEQUENCE [LARGE SCALE GENOMIC DNA]</scope>
    <source>
        <strain evidence="11 12">B7-9</strain>
    </source>
</reference>
<evidence type="ECO:0000259" key="9">
    <source>
        <dbReference type="Pfam" id="PF07282"/>
    </source>
</evidence>
<keyword evidence="7" id="KW-0233">DNA recombination</keyword>
<evidence type="ECO:0000313" key="11">
    <source>
        <dbReference type="EMBL" id="PDV98999.1"/>
    </source>
</evidence>
<evidence type="ECO:0000256" key="7">
    <source>
        <dbReference type="ARBA" id="ARBA00023172"/>
    </source>
</evidence>
<dbReference type="GO" id="GO:0032196">
    <property type="term" value="P:transposition"/>
    <property type="evidence" value="ECO:0007669"/>
    <property type="project" value="UniProtKB-KW"/>
</dbReference>
<dbReference type="InterPro" id="IPR021027">
    <property type="entry name" value="Transposase_put_HTH"/>
</dbReference>
<comment type="similarity">
    <text evidence="2">In the N-terminal section; belongs to the transposase 2 family.</text>
</comment>
<feature type="domain" description="Probable transposase IS891/IS1136/IS1341" evidence="8">
    <location>
        <begin position="168"/>
        <end position="274"/>
    </location>
</feature>
<dbReference type="AlphaFoldDB" id="A0A2H3L2L9"/>
<dbReference type="NCBIfam" id="TIGR01766">
    <property type="entry name" value="IS200/IS605 family accessory protein TnpB-like domain"/>
    <property type="match status" value="1"/>
</dbReference>
<evidence type="ECO:0000313" key="12">
    <source>
        <dbReference type="Proteomes" id="UP000220922"/>
    </source>
</evidence>
<dbReference type="GO" id="GO:0006310">
    <property type="term" value="P:DNA recombination"/>
    <property type="evidence" value="ECO:0007669"/>
    <property type="project" value="UniProtKB-KW"/>
</dbReference>
<dbReference type="GO" id="GO:0046872">
    <property type="term" value="F:metal ion binding"/>
    <property type="evidence" value="ECO:0007669"/>
    <property type="project" value="UniProtKB-KW"/>
</dbReference>